<dbReference type="AlphaFoldDB" id="A0A8T2BE94"/>
<dbReference type="EMBL" id="JAEFBK010000007">
    <property type="protein sequence ID" value="KAG7585165.1"/>
    <property type="molecule type" value="Genomic_DNA"/>
</dbReference>
<name>A0A8T2BE94_9BRAS</name>
<proteinExistence type="predicted"/>
<comment type="caution">
    <text evidence="1">The sequence shown here is derived from an EMBL/GenBank/DDBJ whole genome shotgun (WGS) entry which is preliminary data.</text>
</comment>
<protein>
    <submittedName>
        <fullName evidence="1">Uncharacterized protein</fullName>
    </submittedName>
</protein>
<sequence>MMMGKISSKSAFIILLAFTVMISLTFQIAESKRLLPEETSLHPEASLSVKPNGFISFCTPKCKELCFATSCYCVCPQDLKT</sequence>
<reference evidence="1 2" key="1">
    <citation type="submission" date="2020-12" db="EMBL/GenBank/DDBJ databases">
        <title>Concerted genomic and epigenomic changes stabilize Arabidopsis allopolyploids.</title>
        <authorList>
            <person name="Chen Z."/>
        </authorList>
    </citation>
    <scope>NUCLEOTIDE SEQUENCE [LARGE SCALE GENOMIC DNA]</scope>
    <source>
        <strain evidence="1">Allo738</strain>
        <tissue evidence="1">Leaf</tissue>
    </source>
</reference>
<keyword evidence="2" id="KW-1185">Reference proteome</keyword>
<evidence type="ECO:0000313" key="2">
    <source>
        <dbReference type="Proteomes" id="UP000694240"/>
    </source>
</evidence>
<dbReference type="Proteomes" id="UP000694240">
    <property type="component" value="Chromosome 7"/>
</dbReference>
<evidence type="ECO:0000313" key="1">
    <source>
        <dbReference type="EMBL" id="KAG7585165.1"/>
    </source>
</evidence>
<gene>
    <name evidence="1" type="ORF">ISN45_Aa02g005350</name>
</gene>
<organism evidence="1 2">
    <name type="scientific">Arabidopsis thaliana x Arabidopsis arenosa</name>
    <dbReference type="NCBI Taxonomy" id="1240361"/>
    <lineage>
        <taxon>Eukaryota</taxon>
        <taxon>Viridiplantae</taxon>
        <taxon>Streptophyta</taxon>
        <taxon>Embryophyta</taxon>
        <taxon>Tracheophyta</taxon>
        <taxon>Spermatophyta</taxon>
        <taxon>Magnoliopsida</taxon>
        <taxon>eudicotyledons</taxon>
        <taxon>Gunneridae</taxon>
        <taxon>Pentapetalae</taxon>
        <taxon>rosids</taxon>
        <taxon>malvids</taxon>
        <taxon>Brassicales</taxon>
        <taxon>Brassicaceae</taxon>
        <taxon>Camelineae</taxon>
        <taxon>Arabidopsis</taxon>
    </lineage>
</organism>
<accession>A0A8T2BE94</accession>